<dbReference type="EMBL" id="BROD01000001">
    <property type="protein sequence ID" value="GKX67601.1"/>
    <property type="molecule type" value="Genomic_DNA"/>
</dbReference>
<protein>
    <submittedName>
        <fullName evidence="1">Uncharacterized protein</fullName>
    </submittedName>
</protein>
<evidence type="ECO:0000313" key="2">
    <source>
        <dbReference type="Proteomes" id="UP001058074"/>
    </source>
</evidence>
<name>A0ACB5RES5_9CLOT</name>
<organism evidence="1 2">
    <name type="scientific">Inconstantimicrobium mannanitabidum</name>
    <dbReference type="NCBI Taxonomy" id="1604901"/>
    <lineage>
        <taxon>Bacteria</taxon>
        <taxon>Bacillati</taxon>
        <taxon>Bacillota</taxon>
        <taxon>Clostridia</taxon>
        <taxon>Eubacteriales</taxon>
        <taxon>Clostridiaceae</taxon>
        <taxon>Inconstantimicrobium</taxon>
    </lineage>
</organism>
<evidence type="ECO:0000313" key="1">
    <source>
        <dbReference type="EMBL" id="GKX67601.1"/>
    </source>
</evidence>
<reference evidence="1" key="1">
    <citation type="journal article" date="2025" name="Int. J. Syst. Evol. Microbiol.">
        <title>Inconstantimicrobium mannanitabidum sp. nov., a novel member of the family Clostridiaceae isolated from anoxic soil under the treatment of reductive soil disinfestation.</title>
        <authorList>
            <person name="Ueki A."/>
            <person name="Tonouchi A."/>
            <person name="Honma S."/>
            <person name="Kaku N."/>
            <person name="Ueki K."/>
        </authorList>
    </citation>
    <scope>NUCLEOTIDE SEQUENCE</scope>
    <source>
        <strain evidence="1">TW13</strain>
    </source>
</reference>
<comment type="caution">
    <text evidence="1">The sequence shown here is derived from an EMBL/GenBank/DDBJ whole genome shotgun (WGS) entry which is preliminary data.</text>
</comment>
<dbReference type="Proteomes" id="UP001058074">
    <property type="component" value="Unassembled WGS sequence"/>
</dbReference>
<gene>
    <name evidence="1" type="ORF">rsdtw13_28590</name>
</gene>
<sequence>MKTKILCYFALCGFVVSLLVHISTFFINPQEKIQGVMLIHVLCIVVLGLALNTAKKSNLNIVSLAPNTPTWIICLVIISFIYTGINFMIFMALMKNGSPEIVNGSYALTSHGQLIEYVTYKQFQRYQAYEVRGFSGHWMFFFIAAYAVFYVNKIRETVGY</sequence>
<keyword evidence="2" id="KW-1185">Reference proteome</keyword>
<accession>A0ACB5RES5</accession>
<proteinExistence type="predicted"/>